<feature type="compositionally biased region" description="Pro residues" evidence="1">
    <location>
        <begin position="41"/>
        <end position="51"/>
    </location>
</feature>
<proteinExistence type="predicted"/>
<evidence type="ECO:0000313" key="3">
    <source>
        <dbReference type="Proteomes" id="UP001153269"/>
    </source>
</evidence>
<keyword evidence="3" id="KW-1185">Reference proteome</keyword>
<comment type="caution">
    <text evidence="2">The sequence shown here is derived from an EMBL/GenBank/DDBJ whole genome shotgun (WGS) entry which is preliminary data.</text>
</comment>
<accession>A0A9N7VY03</accession>
<gene>
    <name evidence="2" type="ORF">PLEPLA_LOCUS44275</name>
</gene>
<feature type="compositionally biased region" description="Basic and acidic residues" evidence="1">
    <location>
        <begin position="59"/>
        <end position="84"/>
    </location>
</feature>
<evidence type="ECO:0000256" key="1">
    <source>
        <dbReference type="SAM" id="MobiDB-lite"/>
    </source>
</evidence>
<feature type="compositionally biased region" description="Basic and acidic residues" evidence="1">
    <location>
        <begin position="9"/>
        <end position="21"/>
    </location>
</feature>
<protein>
    <submittedName>
        <fullName evidence="2">Uncharacterized protein</fullName>
    </submittedName>
</protein>
<sequence length="144" mass="16357">MHAHARAHAVNDCKQPGEGHQQRSRTSLRNRVRSRSRNHITPPPPTPPLPTPISAVPDPARESERDWEKEGWRDEGGPRHTDGNKKKKRENYQLLVVFFLQQEMFSVILHFLNERSAARATSPGWHGYHPSVGGSVLALHILSR</sequence>
<feature type="compositionally biased region" description="Basic residues" evidence="1">
    <location>
        <begin position="22"/>
        <end position="38"/>
    </location>
</feature>
<dbReference type="Proteomes" id="UP001153269">
    <property type="component" value="Unassembled WGS sequence"/>
</dbReference>
<feature type="region of interest" description="Disordered" evidence="1">
    <location>
        <begin position="1"/>
        <end position="88"/>
    </location>
</feature>
<evidence type="ECO:0000313" key="2">
    <source>
        <dbReference type="EMBL" id="CAB1456491.1"/>
    </source>
</evidence>
<name>A0A9N7VY03_PLEPL</name>
<dbReference type="EMBL" id="CADEAL010004301">
    <property type="protein sequence ID" value="CAB1456491.1"/>
    <property type="molecule type" value="Genomic_DNA"/>
</dbReference>
<reference evidence="2" key="1">
    <citation type="submission" date="2020-03" db="EMBL/GenBank/DDBJ databases">
        <authorList>
            <person name="Weist P."/>
        </authorList>
    </citation>
    <scope>NUCLEOTIDE SEQUENCE</scope>
</reference>
<organism evidence="2 3">
    <name type="scientific">Pleuronectes platessa</name>
    <name type="common">European plaice</name>
    <dbReference type="NCBI Taxonomy" id="8262"/>
    <lineage>
        <taxon>Eukaryota</taxon>
        <taxon>Metazoa</taxon>
        <taxon>Chordata</taxon>
        <taxon>Craniata</taxon>
        <taxon>Vertebrata</taxon>
        <taxon>Euteleostomi</taxon>
        <taxon>Actinopterygii</taxon>
        <taxon>Neopterygii</taxon>
        <taxon>Teleostei</taxon>
        <taxon>Neoteleostei</taxon>
        <taxon>Acanthomorphata</taxon>
        <taxon>Carangaria</taxon>
        <taxon>Pleuronectiformes</taxon>
        <taxon>Pleuronectoidei</taxon>
        <taxon>Pleuronectidae</taxon>
        <taxon>Pleuronectes</taxon>
    </lineage>
</organism>
<dbReference type="AlphaFoldDB" id="A0A9N7VY03"/>